<feature type="compositionally biased region" description="Polar residues" evidence="1">
    <location>
        <begin position="248"/>
        <end position="264"/>
    </location>
</feature>
<sequence>MRTSEYGDGRRPIMDFSASRPGGFSDDDSDADADAYDFRLRGSCSFNFHPEQSQSASSRRKERVSFNETLISLIERKMTEHNDTVLHAVEGVSARLSQLETRTRRLENAVDDMKESLEYNHGKTDGKLRELENLLREVQSCTRDLRDKEDIAQAQLQILKLQIRKNEAREEKKGNSTRTNSGQQKAAPKTQQSAESLPVPVVRSQQFASSLPYLSTNLPHSNASTIPMGTPPQHPSQLAQNTSHFISLPELNSQPPNLPPQGSHQQHHMPLVSHSQSTPPVPYFPSLPAVPYPSKPVPTPQDFRLPLPYSAGAPQTNFHENYHEPLISHSHPEPQGPPLPSSPALQFPSNPVPTAPDFGLPYGVPSAQPHNEPTHDLNELTYIPSQNYPQSSHALPGMPFISSHQLQSPFAETYDQPTSRPYTELLGGHWSAAGSSNFNSVDPRGKYNSGHGNSSTGTSSLPAPGMGNDYSQLPVARILPHALPTASPIGSDSSSGESRGNRGPMDDVIDKAVAMGFRRDLVRATAKRLEAQGQHPDLNLLLDTLMSTGESRG</sequence>
<gene>
    <name evidence="3" type="ORF">EUGRSUZ_K02812</name>
</gene>
<evidence type="ECO:0000259" key="2">
    <source>
        <dbReference type="Pfam" id="PF07223"/>
    </source>
</evidence>
<accession>A0A059A6D9</accession>
<proteinExistence type="predicted"/>
<dbReference type="InParanoid" id="A0A059A6D9"/>
<feature type="region of interest" description="Disordered" evidence="1">
    <location>
        <begin position="441"/>
        <end position="471"/>
    </location>
</feature>
<dbReference type="STRING" id="71139.A0A059A6D9"/>
<dbReference type="PANTHER" id="PTHR31805">
    <property type="entry name" value="RECEPTOR-LIKE KINASE, PUTATIVE (DUF1421)-RELATED"/>
    <property type="match status" value="1"/>
</dbReference>
<dbReference type="Gramene" id="KCW49241">
    <property type="protein sequence ID" value="KCW49241"/>
    <property type="gene ID" value="EUGRSUZ_K02812"/>
</dbReference>
<dbReference type="Pfam" id="PF07223">
    <property type="entry name" value="DUF1421"/>
    <property type="match status" value="1"/>
</dbReference>
<feature type="compositionally biased region" description="Basic and acidic residues" evidence="1">
    <location>
        <begin position="1"/>
        <end position="13"/>
    </location>
</feature>
<feature type="region of interest" description="Disordered" evidence="1">
    <location>
        <begin position="483"/>
        <end position="506"/>
    </location>
</feature>
<evidence type="ECO:0000313" key="3">
    <source>
        <dbReference type="EMBL" id="KCW49241.1"/>
    </source>
</evidence>
<dbReference type="eggNOG" id="ENOG502SHPP">
    <property type="taxonomic scope" value="Eukaryota"/>
</dbReference>
<feature type="compositionally biased region" description="Low complexity" evidence="1">
    <location>
        <begin position="448"/>
        <end position="460"/>
    </location>
</feature>
<reference evidence="3" key="1">
    <citation type="submission" date="2013-07" db="EMBL/GenBank/DDBJ databases">
        <title>The genome of Eucalyptus grandis.</title>
        <authorList>
            <person name="Schmutz J."/>
            <person name="Hayes R."/>
            <person name="Myburg A."/>
            <person name="Tuskan G."/>
            <person name="Grattapaglia D."/>
            <person name="Rokhsar D.S."/>
        </authorList>
    </citation>
    <scope>NUCLEOTIDE SEQUENCE</scope>
    <source>
        <tissue evidence="3">Leaf extractions</tissue>
    </source>
</reference>
<dbReference type="KEGG" id="egr:104426238"/>
<dbReference type="PANTHER" id="PTHR31805:SF14">
    <property type="entry name" value="RECEPTOR-LIKE KINASE, PUTATIVE (DUF1421)-RELATED"/>
    <property type="match status" value="1"/>
</dbReference>
<dbReference type="InterPro" id="IPR010820">
    <property type="entry name" value="DUF1421"/>
</dbReference>
<organism evidence="3">
    <name type="scientific">Eucalyptus grandis</name>
    <name type="common">Flooded gum</name>
    <dbReference type="NCBI Taxonomy" id="71139"/>
    <lineage>
        <taxon>Eukaryota</taxon>
        <taxon>Viridiplantae</taxon>
        <taxon>Streptophyta</taxon>
        <taxon>Embryophyta</taxon>
        <taxon>Tracheophyta</taxon>
        <taxon>Spermatophyta</taxon>
        <taxon>Magnoliopsida</taxon>
        <taxon>eudicotyledons</taxon>
        <taxon>Gunneridae</taxon>
        <taxon>Pentapetalae</taxon>
        <taxon>rosids</taxon>
        <taxon>malvids</taxon>
        <taxon>Myrtales</taxon>
        <taxon>Myrtaceae</taxon>
        <taxon>Myrtoideae</taxon>
        <taxon>Eucalypteae</taxon>
        <taxon>Eucalyptus</taxon>
    </lineage>
</organism>
<feature type="region of interest" description="Disordered" evidence="1">
    <location>
        <begin position="1"/>
        <end position="31"/>
    </location>
</feature>
<dbReference type="AlphaFoldDB" id="A0A059A6D9"/>
<protein>
    <recommendedName>
        <fullName evidence="2">DUF1421 domain-containing protein</fullName>
    </recommendedName>
</protein>
<dbReference type="EMBL" id="KK198763">
    <property type="protein sequence ID" value="KCW49241.1"/>
    <property type="molecule type" value="Genomic_DNA"/>
</dbReference>
<dbReference type="OrthoDB" id="515416at2759"/>
<feature type="region of interest" description="Disordered" evidence="1">
    <location>
        <begin position="248"/>
        <end position="278"/>
    </location>
</feature>
<name>A0A059A6D9_EUCGR</name>
<feature type="compositionally biased region" description="Low complexity" evidence="1">
    <location>
        <begin position="487"/>
        <end position="503"/>
    </location>
</feature>
<feature type="region of interest" description="Disordered" evidence="1">
    <location>
        <begin position="167"/>
        <end position="198"/>
    </location>
</feature>
<feature type="domain" description="DUF1421" evidence="2">
    <location>
        <begin position="506"/>
        <end position="548"/>
    </location>
</feature>
<evidence type="ECO:0000256" key="1">
    <source>
        <dbReference type="SAM" id="MobiDB-lite"/>
    </source>
</evidence>
<feature type="compositionally biased region" description="Polar residues" evidence="1">
    <location>
        <begin position="176"/>
        <end position="195"/>
    </location>
</feature>